<sequence length="198" mass="21737">MRQFVRHHVDCDGKTIKNLAVTITKYHLLTVPEGVLVFIAVMDRSEQFQPLIIQRVALVGLPEKVIGGAEIIPGFTGCDITVFGLAFLTNPLTGQGLLVLRIINFAIHMAACCRFRHGRLLPVFSHQMLYMGQGAARLFLLVTGAVRDNFAEDIGRNNAKGHVKLLGNRDVPKSIDRSVKIHLVDAITSDTITGVLTV</sequence>
<proteinExistence type="predicted"/>
<evidence type="ECO:0000313" key="2">
    <source>
        <dbReference type="Proteomes" id="UP000433737"/>
    </source>
</evidence>
<dbReference type="Proteomes" id="UP000433737">
    <property type="component" value="Unassembled WGS sequence"/>
</dbReference>
<dbReference type="EMBL" id="CABWMH010000007">
    <property type="protein sequence ID" value="VXB50693.1"/>
    <property type="molecule type" value="Genomic_DNA"/>
</dbReference>
<dbReference type="AlphaFoldDB" id="A0AAX3J3F9"/>
<comment type="caution">
    <text evidence="1">The sequence shown here is derived from an EMBL/GenBank/DDBJ whole genome shotgun (WGS) entry which is preliminary data.</text>
</comment>
<organism evidence="1 2">
    <name type="scientific">Pantoea brenneri</name>
    <dbReference type="NCBI Taxonomy" id="472694"/>
    <lineage>
        <taxon>Bacteria</taxon>
        <taxon>Pseudomonadati</taxon>
        <taxon>Pseudomonadota</taxon>
        <taxon>Gammaproteobacteria</taxon>
        <taxon>Enterobacterales</taxon>
        <taxon>Erwiniaceae</taxon>
        <taxon>Pantoea</taxon>
    </lineage>
</organism>
<evidence type="ECO:0000313" key="1">
    <source>
        <dbReference type="EMBL" id="VXB50693.1"/>
    </source>
</evidence>
<reference evidence="1 2" key="1">
    <citation type="submission" date="2019-10" db="EMBL/GenBank/DDBJ databases">
        <authorList>
            <person name="Karimi E."/>
        </authorList>
    </citation>
    <scope>NUCLEOTIDE SEQUENCE [LARGE SCALE GENOMIC DNA]</scope>
    <source>
        <strain evidence="1">Pantoea sp. 111</strain>
    </source>
</reference>
<name>A0AAX3J3F9_9GAMM</name>
<protein>
    <submittedName>
        <fullName evidence="1">Uncharacterized protein</fullName>
    </submittedName>
</protein>
<gene>
    <name evidence="1" type="ORF">PANT111_150102</name>
</gene>
<accession>A0AAX3J3F9</accession>